<sequence length="249" mass="27435">MHEHMAGRPSGRGKAKGSIVSELHVEEWGSGNRDAVLVHGLSADSSSWWRIGPELADRGFHVRAVDLRGHGRSPRGTYSRDAWADDLLAAVPPEPALAVGHSLGAVVLSLAVERLRPSRAVYLDPPWKPVAGSTYGEGMPMFVALKDWSLDDIAKAHPLWDPQAWSHRQEALRRWDPETTAMHDLERTTWPKRAAVPSLVLAADPSPLVTEARAERLVHAGFEVVTVERAGHWIHEDDPDAVLALLDRQ</sequence>
<dbReference type="Proteomes" id="UP001500466">
    <property type="component" value="Unassembled WGS sequence"/>
</dbReference>
<gene>
    <name evidence="2" type="ORF">GCM10023205_22610</name>
</gene>
<dbReference type="InterPro" id="IPR050266">
    <property type="entry name" value="AB_hydrolase_sf"/>
</dbReference>
<dbReference type="Gene3D" id="3.40.50.1820">
    <property type="entry name" value="alpha/beta hydrolase"/>
    <property type="match status" value="1"/>
</dbReference>
<reference evidence="3" key="1">
    <citation type="journal article" date="2019" name="Int. J. Syst. Evol. Microbiol.">
        <title>The Global Catalogue of Microorganisms (GCM) 10K type strain sequencing project: providing services to taxonomists for standard genome sequencing and annotation.</title>
        <authorList>
            <consortium name="The Broad Institute Genomics Platform"/>
            <consortium name="The Broad Institute Genome Sequencing Center for Infectious Disease"/>
            <person name="Wu L."/>
            <person name="Ma J."/>
        </authorList>
    </citation>
    <scope>NUCLEOTIDE SEQUENCE [LARGE SCALE GENOMIC DNA]</scope>
    <source>
        <strain evidence="3">JCM 17986</strain>
    </source>
</reference>
<keyword evidence="2" id="KW-0378">Hydrolase</keyword>
<proteinExistence type="predicted"/>
<keyword evidence="3" id="KW-1185">Reference proteome</keyword>
<dbReference type="InterPro" id="IPR029058">
    <property type="entry name" value="AB_hydrolase_fold"/>
</dbReference>
<dbReference type="InterPro" id="IPR000073">
    <property type="entry name" value="AB_hydrolase_1"/>
</dbReference>
<dbReference type="EMBL" id="BAABHS010000007">
    <property type="protein sequence ID" value="GAA4959219.1"/>
    <property type="molecule type" value="Genomic_DNA"/>
</dbReference>
<dbReference type="SUPFAM" id="SSF53474">
    <property type="entry name" value="alpha/beta-Hydrolases"/>
    <property type="match status" value="1"/>
</dbReference>
<dbReference type="PANTHER" id="PTHR43798">
    <property type="entry name" value="MONOACYLGLYCEROL LIPASE"/>
    <property type="match status" value="1"/>
</dbReference>
<protein>
    <submittedName>
        <fullName evidence="2">Alpha/beta fold hydrolase</fullName>
    </submittedName>
</protein>
<evidence type="ECO:0000313" key="3">
    <source>
        <dbReference type="Proteomes" id="UP001500466"/>
    </source>
</evidence>
<dbReference type="Pfam" id="PF12697">
    <property type="entry name" value="Abhydrolase_6"/>
    <property type="match status" value="1"/>
</dbReference>
<name>A0ABP9H2B9_9ACTN</name>
<evidence type="ECO:0000313" key="2">
    <source>
        <dbReference type="EMBL" id="GAA4959219.1"/>
    </source>
</evidence>
<evidence type="ECO:0000259" key="1">
    <source>
        <dbReference type="Pfam" id="PF12697"/>
    </source>
</evidence>
<comment type="caution">
    <text evidence="2">The sequence shown here is derived from an EMBL/GenBank/DDBJ whole genome shotgun (WGS) entry which is preliminary data.</text>
</comment>
<accession>A0ABP9H2B9</accession>
<organism evidence="2 3">
    <name type="scientific">Yinghuangia aomiensis</name>
    <dbReference type="NCBI Taxonomy" id="676205"/>
    <lineage>
        <taxon>Bacteria</taxon>
        <taxon>Bacillati</taxon>
        <taxon>Actinomycetota</taxon>
        <taxon>Actinomycetes</taxon>
        <taxon>Kitasatosporales</taxon>
        <taxon>Streptomycetaceae</taxon>
        <taxon>Yinghuangia</taxon>
    </lineage>
</organism>
<dbReference type="GO" id="GO:0016787">
    <property type="term" value="F:hydrolase activity"/>
    <property type="evidence" value="ECO:0007669"/>
    <property type="project" value="UniProtKB-KW"/>
</dbReference>
<feature type="domain" description="AB hydrolase-1" evidence="1">
    <location>
        <begin position="36"/>
        <end position="244"/>
    </location>
</feature>
<dbReference type="PANTHER" id="PTHR43798:SF33">
    <property type="entry name" value="HYDROLASE, PUTATIVE (AFU_ORTHOLOGUE AFUA_2G14860)-RELATED"/>
    <property type="match status" value="1"/>
</dbReference>